<dbReference type="RefSeq" id="WP_344661038.1">
    <property type="nucleotide sequence ID" value="NZ_BAAAQM010000048.1"/>
</dbReference>
<comment type="caution">
    <text evidence="2">The sequence shown here is derived from an EMBL/GenBank/DDBJ whole genome shotgun (WGS) entry which is preliminary data.</text>
</comment>
<keyword evidence="1" id="KW-0812">Transmembrane</keyword>
<dbReference type="EMBL" id="BAAAQM010000048">
    <property type="protein sequence ID" value="GAA1992597.1"/>
    <property type="molecule type" value="Genomic_DNA"/>
</dbReference>
<keyword evidence="3" id="KW-1185">Reference proteome</keyword>
<protein>
    <submittedName>
        <fullName evidence="2">ABC transporter permease</fullName>
    </submittedName>
</protein>
<reference evidence="2 3" key="1">
    <citation type="journal article" date="2019" name="Int. J. Syst. Evol. Microbiol.">
        <title>The Global Catalogue of Microorganisms (GCM) 10K type strain sequencing project: providing services to taxonomists for standard genome sequencing and annotation.</title>
        <authorList>
            <consortium name="The Broad Institute Genomics Platform"/>
            <consortium name="The Broad Institute Genome Sequencing Center for Infectious Disease"/>
            <person name="Wu L."/>
            <person name="Ma J."/>
        </authorList>
    </citation>
    <scope>NUCLEOTIDE SEQUENCE [LARGE SCALE GENOMIC DNA]</scope>
    <source>
        <strain evidence="2 3">JCM 16013</strain>
    </source>
</reference>
<feature type="transmembrane region" description="Helical" evidence="1">
    <location>
        <begin position="165"/>
        <end position="183"/>
    </location>
</feature>
<name>A0ABN2SU62_9ACTN</name>
<feature type="transmembrane region" description="Helical" evidence="1">
    <location>
        <begin position="133"/>
        <end position="158"/>
    </location>
</feature>
<keyword evidence="1" id="KW-1133">Transmembrane helix</keyword>
<dbReference type="Proteomes" id="UP001499854">
    <property type="component" value="Unassembled WGS sequence"/>
</dbReference>
<accession>A0ABN2SU62</accession>
<feature type="transmembrane region" description="Helical" evidence="1">
    <location>
        <begin position="223"/>
        <end position="243"/>
    </location>
</feature>
<organism evidence="2 3">
    <name type="scientific">Catenulispora subtropica</name>
    <dbReference type="NCBI Taxonomy" id="450798"/>
    <lineage>
        <taxon>Bacteria</taxon>
        <taxon>Bacillati</taxon>
        <taxon>Actinomycetota</taxon>
        <taxon>Actinomycetes</taxon>
        <taxon>Catenulisporales</taxon>
        <taxon>Catenulisporaceae</taxon>
        <taxon>Catenulispora</taxon>
    </lineage>
</organism>
<feature type="transmembrane region" description="Helical" evidence="1">
    <location>
        <begin position="16"/>
        <end position="35"/>
    </location>
</feature>
<evidence type="ECO:0000313" key="2">
    <source>
        <dbReference type="EMBL" id="GAA1992597.1"/>
    </source>
</evidence>
<sequence>MIKSEWIKLWSVRSSWWALYVAAVGMIGIAAAYSLTIRTYQATPTQALQGAAFGQLAFGVLGVLAVSTEYSTGLIRTTFATVPRRRVVIAAKCGVLLAVLLVVGQVVAFAAFFTAQLLLGHRGVHFSLGDRDMLISVLGSGCYMAFIGMFGFCVGVLLQKTTAAVATFFGVVFVAMGVIPNLMPGSIKADVTRLTFLKIGEAMSSPARSLPRDATDGLLSTGAAWGMCVLYLAVVLVVPLLVVTRRDTN</sequence>
<feature type="transmembrane region" description="Helical" evidence="1">
    <location>
        <begin position="87"/>
        <end position="113"/>
    </location>
</feature>
<evidence type="ECO:0000256" key="1">
    <source>
        <dbReference type="SAM" id="Phobius"/>
    </source>
</evidence>
<gene>
    <name evidence="2" type="ORF">GCM10009838_65530</name>
</gene>
<evidence type="ECO:0000313" key="3">
    <source>
        <dbReference type="Proteomes" id="UP001499854"/>
    </source>
</evidence>
<proteinExistence type="predicted"/>
<keyword evidence="1" id="KW-0472">Membrane</keyword>